<sequence length="105" mass="11747">MRIKELATALAAAGDPLLEREDNLIFSSVVFQIQRSRYYKRQNAQAGVKREEMDVTSLHCDSETEVQIKIGLEASVLNEVKGATNKLGEEKNESKLFAVVLRAHT</sequence>
<keyword evidence="2" id="KW-1185">Reference proteome</keyword>
<dbReference type="EMBL" id="CM047592">
    <property type="protein sequence ID" value="KAI9917352.1"/>
    <property type="molecule type" value="Genomic_DNA"/>
</dbReference>
<comment type="caution">
    <text evidence="1">The sequence shown here is derived from an EMBL/GenBank/DDBJ whole genome shotgun (WGS) entry which is preliminary data.</text>
</comment>
<evidence type="ECO:0000313" key="2">
    <source>
        <dbReference type="Proteomes" id="UP001163321"/>
    </source>
</evidence>
<name>A0ACC0WG45_9STRA</name>
<protein>
    <submittedName>
        <fullName evidence="1">Uncharacterized protein</fullName>
    </submittedName>
</protein>
<gene>
    <name evidence="1" type="ORF">PsorP6_012694</name>
</gene>
<accession>A0ACC0WG45</accession>
<dbReference type="Proteomes" id="UP001163321">
    <property type="component" value="Chromosome 13"/>
</dbReference>
<organism evidence="1 2">
    <name type="scientific">Peronosclerospora sorghi</name>
    <dbReference type="NCBI Taxonomy" id="230839"/>
    <lineage>
        <taxon>Eukaryota</taxon>
        <taxon>Sar</taxon>
        <taxon>Stramenopiles</taxon>
        <taxon>Oomycota</taxon>
        <taxon>Peronosporomycetes</taxon>
        <taxon>Peronosporales</taxon>
        <taxon>Peronosporaceae</taxon>
        <taxon>Peronosclerospora</taxon>
    </lineage>
</organism>
<proteinExistence type="predicted"/>
<reference evidence="1 2" key="1">
    <citation type="journal article" date="2022" name="bioRxiv">
        <title>The genome of the oomycete Peronosclerospora sorghi, a cosmopolitan pathogen of maize and sorghum, is inflated with dispersed pseudogenes.</title>
        <authorList>
            <person name="Fletcher K."/>
            <person name="Martin F."/>
            <person name="Isakeit T."/>
            <person name="Cavanaugh K."/>
            <person name="Magill C."/>
            <person name="Michelmore R."/>
        </authorList>
    </citation>
    <scope>NUCLEOTIDE SEQUENCE [LARGE SCALE GENOMIC DNA]</scope>
    <source>
        <strain evidence="1">P6</strain>
    </source>
</reference>
<evidence type="ECO:0000313" key="1">
    <source>
        <dbReference type="EMBL" id="KAI9917352.1"/>
    </source>
</evidence>